<name>A0AAD2FVE7_9STRA</name>
<keyword evidence="4" id="KW-1185">Reference proteome</keyword>
<dbReference type="Pfam" id="PF03457">
    <property type="entry name" value="HA"/>
    <property type="match status" value="3"/>
</dbReference>
<dbReference type="PANTHER" id="PTHR33418:SF1">
    <property type="entry name" value="HELICASE-ASSOCIATED DOMAIN-CONTAINING PROTEIN"/>
    <property type="match status" value="1"/>
</dbReference>
<dbReference type="PANTHER" id="PTHR33418">
    <property type="entry name" value="HELICASE-ASSOCIATED"/>
    <property type="match status" value="1"/>
</dbReference>
<organism evidence="3 4">
    <name type="scientific">Cylindrotheca closterium</name>
    <dbReference type="NCBI Taxonomy" id="2856"/>
    <lineage>
        <taxon>Eukaryota</taxon>
        <taxon>Sar</taxon>
        <taxon>Stramenopiles</taxon>
        <taxon>Ochrophyta</taxon>
        <taxon>Bacillariophyta</taxon>
        <taxon>Bacillariophyceae</taxon>
        <taxon>Bacillariophycidae</taxon>
        <taxon>Bacillariales</taxon>
        <taxon>Bacillariaceae</taxon>
        <taxon>Cylindrotheca</taxon>
    </lineage>
</organism>
<protein>
    <recommendedName>
        <fullName evidence="2">Helicase-associated domain-containing protein</fullName>
    </recommendedName>
</protein>
<feature type="compositionally biased region" description="Basic and acidic residues" evidence="1">
    <location>
        <begin position="271"/>
        <end position="280"/>
    </location>
</feature>
<evidence type="ECO:0000256" key="1">
    <source>
        <dbReference type="SAM" id="MobiDB-lite"/>
    </source>
</evidence>
<evidence type="ECO:0000259" key="2">
    <source>
        <dbReference type="Pfam" id="PF03457"/>
    </source>
</evidence>
<sequence length="401" mass="46693">MVFSVKQEKRINELVEFQKEHGHCHVPCKTALGNWLSHQRREYKKWKTGEKASCITQELVTKLERIGFEWGGRRERNWKLRIQELIQFKREHGHCNVPQYYSENKTLGFWVHKQRSEYTLWKKGTTSCWMTQERVGELENLGFVWDAQKAAWKTLIQELVAFKELHGHCKVPQKFPSNQLLSTWARNTRNHYKKYQKGNESRLTKERFLELKSLGFDGASIDSDGDDDEEMSSNDLVCETRKTPRMTSGTTKKGGSKAPRYNTGGFGQVRGGHETDERQEAASGSSKKRKTMDQTNATKVAKNKGTAVLGNPFKLLEGLTRKELLHQLAQERKANLALRYQLQQSKKERDLLLQTNMELEECNATIRESHRTAMLEERDHLRREIKRRKVAEGRLSKAKCR</sequence>
<dbReference type="EMBL" id="CAKOGP040001858">
    <property type="protein sequence ID" value="CAJ1954148.1"/>
    <property type="molecule type" value="Genomic_DNA"/>
</dbReference>
<feature type="domain" description="Helicase-associated" evidence="2">
    <location>
        <begin position="8"/>
        <end position="68"/>
    </location>
</feature>
<comment type="caution">
    <text evidence="3">The sequence shown here is derived from an EMBL/GenBank/DDBJ whole genome shotgun (WGS) entry which is preliminary data.</text>
</comment>
<gene>
    <name evidence="3" type="ORF">CYCCA115_LOCUS14743</name>
</gene>
<dbReference type="AlphaFoldDB" id="A0AAD2FVE7"/>
<dbReference type="InterPro" id="IPR005114">
    <property type="entry name" value="Helicase_assoc"/>
</dbReference>
<evidence type="ECO:0000313" key="3">
    <source>
        <dbReference type="EMBL" id="CAJ1954148.1"/>
    </source>
</evidence>
<feature type="region of interest" description="Disordered" evidence="1">
    <location>
        <begin position="220"/>
        <end position="300"/>
    </location>
</feature>
<feature type="domain" description="Helicase-associated" evidence="2">
    <location>
        <begin position="149"/>
        <end position="216"/>
    </location>
</feature>
<proteinExistence type="predicted"/>
<feature type="compositionally biased region" description="Acidic residues" evidence="1">
    <location>
        <begin position="223"/>
        <end position="232"/>
    </location>
</feature>
<reference evidence="3" key="1">
    <citation type="submission" date="2023-08" db="EMBL/GenBank/DDBJ databases">
        <authorList>
            <person name="Audoor S."/>
            <person name="Bilcke G."/>
        </authorList>
    </citation>
    <scope>NUCLEOTIDE SEQUENCE</scope>
</reference>
<accession>A0AAD2FVE7</accession>
<evidence type="ECO:0000313" key="4">
    <source>
        <dbReference type="Proteomes" id="UP001295423"/>
    </source>
</evidence>
<feature type="domain" description="Helicase-associated" evidence="2">
    <location>
        <begin position="75"/>
        <end position="143"/>
    </location>
</feature>
<dbReference type="Gene3D" id="6.10.140.530">
    <property type="match status" value="3"/>
</dbReference>
<dbReference type="Proteomes" id="UP001295423">
    <property type="component" value="Unassembled WGS sequence"/>
</dbReference>